<proteinExistence type="predicted"/>
<sequence>MSVLLHFFKKKSIVVSHSMIMRQCRIRSEMHLEMVMRHY</sequence>
<accession>A0A0A9H9M7</accession>
<dbReference type="EMBL" id="GBRH01166360">
    <property type="protein sequence ID" value="JAE31536.1"/>
    <property type="molecule type" value="Transcribed_RNA"/>
</dbReference>
<name>A0A0A9H9M7_ARUDO</name>
<organism evidence="1">
    <name type="scientific">Arundo donax</name>
    <name type="common">Giant reed</name>
    <name type="synonym">Donax arundinaceus</name>
    <dbReference type="NCBI Taxonomy" id="35708"/>
    <lineage>
        <taxon>Eukaryota</taxon>
        <taxon>Viridiplantae</taxon>
        <taxon>Streptophyta</taxon>
        <taxon>Embryophyta</taxon>
        <taxon>Tracheophyta</taxon>
        <taxon>Spermatophyta</taxon>
        <taxon>Magnoliopsida</taxon>
        <taxon>Liliopsida</taxon>
        <taxon>Poales</taxon>
        <taxon>Poaceae</taxon>
        <taxon>PACMAD clade</taxon>
        <taxon>Arundinoideae</taxon>
        <taxon>Arundineae</taxon>
        <taxon>Arundo</taxon>
    </lineage>
</organism>
<protein>
    <submittedName>
        <fullName evidence="1">Uncharacterized protein</fullName>
    </submittedName>
</protein>
<evidence type="ECO:0000313" key="1">
    <source>
        <dbReference type="EMBL" id="JAE31536.1"/>
    </source>
</evidence>
<dbReference type="AlphaFoldDB" id="A0A0A9H9M7"/>
<reference evidence="1" key="1">
    <citation type="submission" date="2014-09" db="EMBL/GenBank/DDBJ databases">
        <authorList>
            <person name="Magalhaes I.L.F."/>
            <person name="Oliveira U."/>
            <person name="Santos F.R."/>
            <person name="Vidigal T.H.D.A."/>
            <person name="Brescovit A.D."/>
            <person name="Santos A.J."/>
        </authorList>
    </citation>
    <scope>NUCLEOTIDE SEQUENCE</scope>
    <source>
        <tissue evidence="1">Shoot tissue taken approximately 20 cm above the soil surface</tissue>
    </source>
</reference>
<reference evidence="1" key="2">
    <citation type="journal article" date="2015" name="Data Brief">
        <title>Shoot transcriptome of the giant reed, Arundo donax.</title>
        <authorList>
            <person name="Barrero R.A."/>
            <person name="Guerrero F.D."/>
            <person name="Moolhuijzen P."/>
            <person name="Goolsby J.A."/>
            <person name="Tidwell J."/>
            <person name="Bellgard S.E."/>
            <person name="Bellgard M.I."/>
        </authorList>
    </citation>
    <scope>NUCLEOTIDE SEQUENCE</scope>
    <source>
        <tissue evidence="1">Shoot tissue taken approximately 20 cm above the soil surface</tissue>
    </source>
</reference>